<name>A0AAJ0GGW5_9PEZI</name>
<sequence>MEHHDPSRREYAPQPYTAQQAPPALVPTSGQYATPAGSERYRQSAFMQESPTTPASAARGGSDVQQAYGFAPGAQYGSATAMQPSILQYGQDMQTPESQRQQTQPYQQYGSHVVYGMAPPHGAQSPYDPVTQHRSRTNTATEPLGSHFGVPQTGQYYIPGQPTQTSTSAAEMSSHHLPPQYAQPQAYSQPGPANPQPYAAAMMDPGQAAQYQAYVQQPQYPPVPQQPTFDQGFDRYNDQIRTIFTLAHDGSLRHIDNHLLEVAAYLIGNAENFGLTRDDENLHADRLRLWAEFNSAWLVTLQRQFDMTEEMNQTGFQPRDPHSLLNAASLERLGNELVRLCDGVDKQGLIDFQIGVAEDEIIELLLRCQAVIEPTDERFGEGGPHAMASASNTRRGR</sequence>
<comment type="caution">
    <text evidence="2">The sequence shown here is derived from an EMBL/GenBank/DDBJ whole genome shotgun (WGS) entry which is preliminary data.</text>
</comment>
<feature type="region of interest" description="Disordered" evidence="1">
    <location>
        <begin position="114"/>
        <end position="200"/>
    </location>
</feature>
<dbReference type="Proteomes" id="UP001271007">
    <property type="component" value="Unassembled WGS sequence"/>
</dbReference>
<proteinExistence type="predicted"/>
<feature type="compositionally biased region" description="Low complexity" evidence="1">
    <location>
        <begin position="12"/>
        <end position="23"/>
    </location>
</feature>
<feature type="compositionally biased region" description="Polar residues" evidence="1">
    <location>
        <begin position="161"/>
        <end position="171"/>
    </location>
</feature>
<feature type="compositionally biased region" description="Basic and acidic residues" evidence="1">
    <location>
        <begin position="1"/>
        <end position="11"/>
    </location>
</feature>
<dbReference type="EMBL" id="JAWDJX010000003">
    <property type="protein sequence ID" value="KAK3057304.1"/>
    <property type="molecule type" value="Genomic_DNA"/>
</dbReference>
<feature type="compositionally biased region" description="Polar residues" evidence="1">
    <location>
        <begin position="45"/>
        <end position="55"/>
    </location>
</feature>
<evidence type="ECO:0000313" key="2">
    <source>
        <dbReference type="EMBL" id="KAK3057304.1"/>
    </source>
</evidence>
<gene>
    <name evidence="2" type="ORF">LTR09_001486</name>
</gene>
<accession>A0AAJ0GGW5</accession>
<organism evidence="2 3">
    <name type="scientific">Extremus antarcticus</name>
    <dbReference type="NCBI Taxonomy" id="702011"/>
    <lineage>
        <taxon>Eukaryota</taxon>
        <taxon>Fungi</taxon>
        <taxon>Dikarya</taxon>
        <taxon>Ascomycota</taxon>
        <taxon>Pezizomycotina</taxon>
        <taxon>Dothideomycetes</taxon>
        <taxon>Dothideomycetidae</taxon>
        <taxon>Mycosphaerellales</taxon>
        <taxon>Extremaceae</taxon>
        <taxon>Extremus</taxon>
    </lineage>
</organism>
<keyword evidence="3" id="KW-1185">Reference proteome</keyword>
<feature type="compositionally biased region" description="Low complexity" evidence="1">
    <location>
        <begin position="178"/>
        <end position="191"/>
    </location>
</feature>
<feature type="region of interest" description="Disordered" evidence="1">
    <location>
        <begin position="1"/>
        <end position="61"/>
    </location>
</feature>
<feature type="region of interest" description="Disordered" evidence="1">
    <location>
        <begin position="377"/>
        <end position="397"/>
    </location>
</feature>
<dbReference type="AlphaFoldDB" id="A0AAJ0GGW5"/>
<protein>
    <submittedName>
        <fullName evidence="2">Uncharacterized protein</fullName>
    </submittedName>
</protein>
<evidence type="ECO:0000313" key="3">
    <source>
        <dbReference type="Proteomes" id="UP001271007"/>
    </source>
</evidence>
<evidence type="ECO:0000256" key="1">
    <source>
        <dbReference type="SAM" id="MobiDB-lite"/>
    </source>
</evidence>
<reference evidence="2" key="1">
    <citation type="submission" date="2023-04" db="EMBL/GenBank/DDBJ databases">
        <title>Black Yeasts Isolated from many extreme environments.</title>
        <authorList>
            <person name="Coleine C."/>
            <person name="Stajich J.E."/>
            <person name="Selbmann L."/>
        </authorList>
    </citation>
    <scope>NUCLEOTIDE SEQUENCE</scope>
    <source>
        <strain evidence="2">CCFEE 5312</strain>
    </source>
</reference>